<dbReference type="EMBL" id="JARJCM010000137">
    <property type="protein sequence ID" value="KAJ7026495.1"/>
    <property type="molecule type" value="Genomic_DNA"/>
</dbReference>
<dbReference type="Proteomes" id="UP001218188">
    <property type="component" value="Unassembled WGS sequence"/>
</dbReference>
<evidence type="ECO:0000313" key="1">
    <source>
        <dbReference type="EMBL" id="KAJ7026495.1"/>
    </source>
</evidence>
<keyword evidence="2" id="KW-1185">Reference proteome</keyword>
<protein>
    <submittedName>
        <fullName evidence="1">Uncharacterized protein</fullName>
    </submittedName>
</protein>
<name>A0AAD6WVR4_9AGAR</name>
<evidence type="ECO:0000313" key="2">
    <source>
        <dbReference type="Proteomes" id="UP001218188"/>
    </source>
</evidence>
<proteinExistence type="predicted"/>
<reference evidence="1" key="1">
    <citation type="submission" date="2023-03" db="EMBL/GenBank/DDBJ databases">
        <title>Massive genome expansion in bonnet fungi (Mycena s.s.) driven by repeated elements and novel gene families across ecological guilds.</title>
        <authorList>
            <consortium name="Lawrence Berkeley National Laboratory"/>
            <person name="Harder C.B."/>
            <person name="Miyauchi S."/>
            <person name="Viragh M."/>
            <person name="Kuo A."/>
            <person name="Thoen E."/>
            <person name="Andreopoulos B."/>
            <person name="Lu D."/>
            <person name="Skrede I."/>
            <person name="Drula E."/>
            <person name="Henrissat B."/>
            <person name="Morin E."/>
            <person name="Kohler A."/>
            <person name="Barry K."/>
            <person name="LaButti K."/>
            <person name="Morin E."/>
            <person name="Salamov A."/>
            <person name="Lipzen A."/>
            <person name="Mereny Z."/>
            <person name="Hegedus B."/>
            <person name="Baldrian P."/>
            <person name="Stursova M."/>
            <person name="Weitz H."/>
            <person name="Taylor A."/>
            <person name="Grigoriev I.V."/>
            <person name="Nagy L.G."/>
            <person name="Martin F."/>
            <person name="Kauserud H."/>
        </authorList>
    </citation>
    <scope>NUCLEOTIDE SEQUENCE</scope>
    <source>
        <strain evidence="1">CBHHK200</strain>
    </source>
</reference>
<dbReference type="AlphaFoldDB" id="A0AAD6WVR4"/>
<accession>A0AAD6WVR4</accession>
<feature type="non-terminal residue" evidence="1">
    <location>
        <position position="1"/>
    </location>
</feature>
<comment type="caution">
    <text evidence="1">The sequence shown here is derived from an EMBL/GenBank/DDBJ whole genome shotgun (WGS) entry which is preliminary data.</text>
</comment>
<sequence length="108" mass="11669">AFNFTTVQKHFALLQDTLDNDGNPIPASNIYNFDEIGIQIGGGRKGSGEQFFYGTNDLSKYKISSEDLELVTILETVCLDGAAPVPPCFVFQGVNMCPESLRSGVTCA</sequence>
<gene>
    <name evidence="1" type="ORF">C8F04DRAFT_966364</name>
</gene>
<organism evidence="1 2">
    <name type="scientific">Mycena alexandri</name>
    <dbReference type="NCBI Taxonomy" id="1745969"/>
    <lineage>
        <taxon>Eukaryota</taxon>
        <taxon>Fungi</taxon>
        <taxon>Dikarya</taxon>
        <taxon>Basidiomycota</taxon>
        <taxon>Agaricomycotina</taxon>
        <taxon>Agaricomycetes</taxon>
        <taxon>Agaricomycetidae</taxon>
        <taxon>Agaricales</taxon>
        <taxon>Marasmiineae</taxon>
        <taxon>Mycenaceae</taxon>
        <taxon>Mycena</taxon>
    </lineage>
</organism>